<protein>
    <submittedName>
        <fullName evidence="1">Uncharacterized protein</fullName>
    </submittedName>
</protein>
<gene>
    <name evidence="1" type="ORF">S06H3_07448</name>
</gene>
<sequence length="138" mass="15961">RSDSKKGRAGHRSPLQIMEDYRRHHLECDRKLIVEWLTDTYRVPQLTWSNGFRRQLAQRYQVPEQLDLDIVEEEDSDQDLEPPADELLGEISGAEWDRLVDINPSFPGQVVEAAEKSGWPAVDRLRWRTSAGAQKIPP</sequence>
<dbReference type="AlphaFoldDB" id="X1KYG9"/>
<accession>X1KYG9</accession>
<feature type="non-terminal residue" evidence="1">
    <location>
        <position position="1"/>
    </location>
</feature>
<evidence type="ECO:0000313" key="1">
    <source>
        <dbReference type="EMBL" id="GAH98675.1"/>
    </source>
</evidence>
<organism evidence="1">
    <name type="scientific">marine sediment metagenome</name>
    <dbReference type="NCBI Taxonomy" id="412755"/>
    <lineage>
        <taxon>unclassified sequences</taxon>
        <taxon>metagenomes</taxon>
        <taxon>ecological metagenomes</taxon>
    </lineage>
</organism>
<proteinExistence type="predicted"/>
<reference evidence="1" key="1">
    <citation type="journal article" date="2014" name="Front. Microbiol.">
        <title>High frequency of phylogenetically diverse reductive dehalogenase-homologous genes in deep subseafloor sedimentary metagenomes.</title>
        <authorList>
            <person name="Kawai M."/>
            <person name="Futagami T."/>
            <person name="Toyoda A."/>
            <person name="Takaki Y."/>
            <person name="Nishi S."/>
            <person name="Hori S."/>
            <person name="Arai W."/>
            <person name="Tsubouchi T."/>
            <person name="Morono Y."/>
            <person name="Uchiyama I."/>
            <person name="Ito T."/>
            <person name="Fujiyama A."/>
            <person name="Inagaki F."/>
            <person name="Takami H."/>
        </authorList>
    </citation>
    <scope>NUCLEOTIDE SEQUENCE</scope>
    <source>
        <strain evidence="1">Expedition CK06-06</strain>
    </source>
</reference>
<name>X1KYG9_9ZZZZ</name>
<comment type="caution">
    <text evidence="1">The sequence shown here is derived from an EMBL/GenBank/DDBJ whole genome shotgun (WGS) entry which is preliminary data.</text>
</comment>
<dbReference type="EMBL" id="BARV01003023">
    <property type="protein sequence ID" value="GAH98675.1"/>
    <property type="molecule type" value="Genomic_DNA"/>
</dbReference>